<dbReference type="AlphaFoldDB" id="A0A8K0VE57"/>
<proteinExistence type="predicted"/>
<evidence type="ECO:0000313" key="2">
    <source>
        <dbReference type="Proteomes" id="UP000648908"/>
    </source>
</evidence>
<protein>
    <submittedName>
        <fullName evidence="1">Uncharacterized protein</fullName>
    </submittedName>
</protein>
<sequence length="86" mass="9801">MFDDPGRSSPERALWQEVLYRVISDARLDSDGGKIPRRRQEEYTEARAYLTEPSEDLALVCEMAGVDMGALVERIAEKIFLPDVKQ</sequence>
<name>A0A8K0VE57_9RHOB</name>
<evidence type="ECO:0000313" key="1">
    <source>
        <dbReference type="EMBL" id="MBL4917455.1"/>
    </source>
</evidence>
<dbReference type="RefSeq" id="WP_202688362.1">
    <property type="nucleotide sequence ID" value="NZ_JAESVN010000003.1"/>
</dbReference>
<comment type="caution">
    <text evidence="1">The sequence shown here is derived from an EMBL/GenBank/DDBJ whole genome shotgun (WGS) entry which is preliminary data.</text>
</comment>
<keyword evidence="2" id="KW-1185">Reference proteome</keyword>
<gene>
    <name evidence="1" type="ORF">JL811_09500</name>
</gene>
<accession>A0A8K0VE57</accession>
<dbReference type="Proteomes" id="UP000648908">
    <property type="component" value="Unassembled WGS sequence"/>
</dbReference>
<organism evidence="1 2">
    <name type="scientific">Szabonella alba</name>
    <dbReference type="NCBI Taxonomy" id="2804194"/>
    <lineage>
        <taxon>Bacteria</taxon>
        <taxon>Pseudomonadati</taxon>
        <taxon>Pseudomonadota</taxon>
        <taxon>Alphaproteobacteria</taxon>
        <taxon>Rhodobacterales</taxon>
        <taxon>Paracoccaceae</taxon>
        <taxon>Szabonella</taxon>
    </lineage>
</organism>
<dbReference type="EMBL" id="JAESVN010000003">
    <property type="protein sequence ID" value="MBL4917455.1"/>
    <property type="molecule type" value="Genomic_DNA"/>
</dbReference>
<reference evidence="1" key="1">
    <citation type="submission" date="2021-01" db="EMBL/GenBank/DDBJ databases">
        <title>Tabrizicola alba sp. nov. a motile alkaliphilic bacterium isolated from a soda lake.</title>
        <authorList>
            <person name="Szuroczki S."/>
            <person name="Abbaszade G."/>
            <person name="Schumann P."/>
            <person name="Toth E."/>
        </authorList>
    </citation>
    <scope>NUCLEOTIDE SEQUENCE</scope>
    <source>
        <strain evidence="1">DMG-N-6</strain>
    </source>
</reference>